<dbReference type="InterPro" id="IPR004381">
    <property type="entry name" value="Glycerate_kinase"/>
</dbReference>
<dbReference type="Proteomes" id="UP000215355">
    <property type="component" value="Chromosome 1"/>
</dbReference>
<accession>A0AAJ4XCF3</accession>
<dbReference type="RefSeq" id="WP_093097399.1">
    <property type="nucleotide sequence ID" value="NZ_FNGK01000001.1"/>
</dbReference>
<dbReference type="PANTHER" id="PTHR21599">
    <property type="entry name" value="GLYCERATE KINASE"/>
    <property type="match status" value="1"/>
</dbReference>
<dbReference type="EC" id="2.7.1.31" evidence="5"/>
<proteinExistence type="inferred from homology"/>
<evidence type="ECO:0000256" key="1">
    <source>
        <dbReference type="ARBA" id="ARBA00006284"/>
    </source>
</evidence>
<evidence type="ECO:0000256" key="2">
    <source>
        <dbReference type="ARBA" id="ARBA00022679"/>
    </source>
</evidence>
<organism evidence="5 6">
    <name type="scientific">Sphingobacterium mizutaii</name>
    <dbReference type="NCBI Taxonomy" id="1010"/>
    <lineage>
        <taxon>Bacteria</taxon>
        <taxon>Pseudomonadati</taxon>
        <taxon>Bacteroidota</taxon>
        <taxon>Sphingobacteriia</taxon>
        <taxon>Sphingobacteriales</taxon>
        <taxon>Sphingobacteriaceae</taxon>
        <taxon>Sphingobacterium</taxon>
    </lineage>
</organism>
<protein>
    <submittedName>
        <fullName evidence="5">Glycerate kinase</fullName>
        <ecNumber evidence="5">2.7.1.31</ecNumber>
    </submittedName>
</protein>
<dbReference type="InterPro" id="IPR036129">
    <property type="entry name" value="Glycerate_kinase_sf"/>
</dbReference>
<evidence type="ECO:0000313" key="6">
    <source>
        <dbReference type="Proteomes" id="UP000215355"/>
    </source>
</evidence>
<evidence type="ECO:0000256" key="3">
    <source>
        <dbReference type="ARBA" id="ARBA00022777"/>
    </source>
</evidence>
<dbReference type="KEGG" id="smiz:4412673_02540"/>
<dbReference type="NCBIfam" id="TIGR00045">
    <property type="entry name" value="glycerate kinase"/>
    <property type="match status" value="1"/>
</dbReference>
<dbReference type="Gene3D" id="3.90.1510.10">
    <property type="entry name" value="Glycerate kinase, domain 2"/>
    <property type="match status" value="1"/>
</dbReference>
<dbReference type="PIRSF" id="PIRSF006078">
    <property type="entry name" value="GlxK"/>
    <property type="match status" value="1"/>
</dbReference>
<dbReference type="PANTHER" id="PTHR21599:SF0">
    <property type="entry name" value="GLYCERATE KINASE"/>
    <property type="match status" value="1"/>
</dbReference>
<comment type="similarity">
    <text evidence="1 4">Belongs to the glycerate kinase type-1 family.</text>
</comment>
<dbReference type="AlphaFoldDB" id="A0AAJ4XCF3"/>
<dbReference type="GO" id="GO:0008887">
    <property type="term" value="F:glycerate kinase activity"/>
    <property type="evidence" value="ECO:0007669"/>
    <property type="project" value="UniProtKB-UniRule"/>
</dbReference>
<keyword evidence="3 4" id="KW-0418">Kinase</keyword>
<name>A0AAJ4XCF3_9SPHI</name>
<reference evidence="5 6" key="1">
    <citation type="submission" date="2017-06" db="EMBL/GenBank/DDBJ databases">
        <authorList>
            <consortium name="Pathogen Informatics"/>
        </authorList>
    </citation>
    <scope>NUCLEOTIDE SEQUENCE [LARGE SCALE GENOMIC DNA]</scope>
    <source>
        <strain evidence="5 6">NCTC12149</strain>
    </source>
</reference>
<evidence type="ECO:0000313" key="5">
    <source>
        <dbReference type="EMBL" id="SNV51840.1"/>
    </source>
</evidence>
<dbReference type="Gene3D" id="3.40.50.10350">
    <property type="entry name" value="Glycerate kinase, domain 1"/>
    <property type="match status" value="1"/>
</dbReference>
<dbReference type="InterPro" id="IPR018197">
    <property type="entry name" value="Glycerate_kinase_RE-like"/>
</dbReference>
<gene>
    <name evidence="5" type="primary">glxK</name>
    <name evidence="5" type="ORF">SAMEA4412673_02540</name>
</gene>
<dbReference type="EMBL" id="LT906468">
    <property type="protein sequence ID" value="SNV51840.1"/>
    <property type="molecule type" value="Genomic_DNA"/>
</dbReference>
<evidence type="ECO:0000256" key="4">
    <source>
        <dbReference type="PIRNR" id="PIRNR006078"/>
    </source>
</evidence>
<sequence length="378" mass="40530">MFHILIAPNSFKNSLKADKVANAIEKGLKGSGIQAQISKFPIADGGDYSSFLICKQLNGEMKSMEVAGAYLRKTKASFGLIDSGKCAVIEVAETSGFKSIKGKLKSPLQSSSKGLGQLISAQIESGVEDFIICLGGSVTVDCGIGMLQALGLVFRDKKGNEIQPLPHNFDKVESIDTSEFKERIAGCRFTVLCDVENKLLGAKGAARVFGPQKGASEEDIEKLEEFLKSFDRLTRKTVQKSLNSMKAGGAAGGLGAAFSVFFDAELKEGASYFCELTGFDAALDQAQLLMTGEGSIDSQSLEGKAPIVVAAKAKAKQIPCIALAGKVPLKISKELQEYFLMLLPIGNQPEELEESLEHTEKNLVRTALQLGRMLAQFK</sequence>
<dbReference type="GO" id="GO:0031388">
    <property type="term" value="P:organic acid phosphorylation"/>
    <property type="evidence" value="ECO:0007669"/>
    <property type="project" value="UniProtKB-UniRule"/>
</dbReference>
<dbReference type="InterPro" id="IPR018193">
    <property type="entry name" value="Glyc_kinase_flavodox-like_fold"/>
</dbReference>
<dbReference type="Pfam" id="PF02595">
    <property type="entry name" value="Gly_kinase"/>
    <property type="match status" value="1"/>
</dbReference>
<dbReference type="SUPFAM" id="SSF110738">
    <property type="entry name" value="Glycerate kinase I"/>
    <property type="match status" value="1"/>
</dbReference>
<keyword evidence="2 4" id="KW-0808">Transferase</keyword>